<keyword evidence="1" id="KW-0812">Transmembrane</keyword>
<dbReference type="Proteomes" id="UP001162483">
    <property type="component" value="Unassembled WGS sequence"/>
</dbReference>
<feature type="transmembrane region" description="Helical" evidence="1">
    <location>
        <begin position="20"/>
        <end position="41"/>
    </location>
</feature>
<protein>
    <submittedName>
        <fullName evidence="2">Uncharacterized protein</fullName>
    </submittedName>
</protein>
<name>A0ABN9DVC2_9NEOB</name>
<evidence type="ECO:0000313" key="2">
    <source>
        <dbReference type="EMBL" id="CAI9576474.1"/>
    </source>
</evidence>
<proteinExistence type="predicted"/>
<accession>A0ABN9DVC2</accession>
<keyword evidence="1" id="KW-0472">Membrane</keyword>
<evidence type="ECO:0000256" key="1">
    <source>
        <dbReference type="SAM" id="Phobius"/>
    </source>
</evidence>
<sequence>MPIRVPLNIKCAHQHAPYFMLRSILMSTFYVTGTLMGTFYVKGAQMGTYCGKGHSDGHM</sequence>
<evidence type="ECO:0000313" key="3">
    <source>
        <dbReference type="Proteomes" id="UP001162483"/>
    </source>
</evidence>
<keyword evidence="1" id="KW-1133">Transmembrane helix</keyword>
<reference evidence="2" key="1">
    <citation type="submission" date="2023-05" db="EMBL/GenBank/DDBJ databases">
        <authorList>
            <person name="Stuckert A."/>
        </authorList>
    </citation>
    <scope>NUCLEOTIDE SEQUENCE</scope>
</reference>
<organism evidence="2 3">
    <name type="scientific">Staurois parvus</name>
    <dbReference type="NCBI Taxonomy" id="386267"/>
    <lineage>
        <taxon>Eukaryota</taxon>
        <taxon>Metazoa</taxon>
        <taxon>Chordata</taxon>
        <taxon>Craniata</taxon>
        <taxon>Vertebrata</taxon>
        <taxon>Euteleostomi</taxon>
        <taxon>Amphibia</taxon>
        <taxon>Batrachia</taxon>
        <taxon>Anura</taxon>
        <taxon>Neobatrachia</taxon>
        <taxon>Ranoidea</taxon>
        <taxon>Ranidae</taxon>
        <taxon>Staurois</taxon>
    </lineage>
</organism>
<keyword evidence="3" id="KW-1185">Reference proteome</keyword>
<dbReference type="EMBL" id="CATNWA010014832">
    <property type="protein sequence ID" value="CAI9576474.1"/>
    <property type="molecule type" value="Genomic_DNA"/>
</dbReference>
<gene>
    <name evidence="2" type="ORF">SPARVUS_LOCUS8523715</name>
</gene>
<comment type="caution">
    <text evidence="2">The sequence shown here is derived from an EMBL/GenBank/DDBJ whole genome shotgun (WGS) entry which is preliminary data.</text>
</comment>